<dbReference type="InterPro" id="IPR048280">
    <property type="entry name" value="COX6B-like"/>
</dbReference>
<dbReference type="GeneID" id="114861403"/>
<dbReference type="InterPro" id="IPR036549">
    <property type="entry name" value="CX6/COA6-like_sf"/>
</dbReference>
<keyword evidence="2" id="KW-0496">Mitochondrion</keyword>
<keyword evidence="4" id="KW-1185">Reference proteome</keyword>
<dbReference type="PANTHER" id="PTHR46690:SF1">
    <property type="entry name" value="CYTOCHROME C OXIDASE ASSEMBLY FACTOR 6 HOMOLOG"/>
    <property type="match status" value="1"/>
</dbReference>
<dbReference type="PROSITE" id="PS51808">
    <property type="entry name" value="CHCH"/>
    <property type="match status" value="1"/>
</dbReference>
<comment type="subcellular location">
    <subcellularLocation>
        <location evidence="1">Mitochondrion</location>
    </subcellularLocation>
</comment>
<protein>
    <submittedName>
        <fullName evidence="5">Cytochrome c oxidase assembly factor 6 homolog isoform X1</fullName>
    </submittedName>
</protein>
<gene>
    <name evidence="5" type="primary">LOC114861403</name>
</gene>
<dbReference type="SUPFAM" id="SSF47694">
    <property type="entry name" value="Cytochrome c oxidase subunit h"/>
    <property type="match status" value="1"/>
</dbReference>
<proteinExistence type="predicted"/>
<keyword evidence="3" id="KW-1015">Disulfide bond</keyword>
<reference evidence="5" key="1">
    <citation type="submission" date="2025-08" db="UniProtKB">
        <authorList>
            <consortium name="RefSeq"/>
        </authorList>
    </citation>
    <scope>IDENTIFICATION</scope>
</reference>
<evidence type="ECO:0000256" key="1">
    <source>
        <dbReference type="ARBA" id="ARBA00004173"/>
    </source>
</evidence>
<dbReference type="InterPro" id="IPR042289">
    <property type="entry name" value="COA6"/>
</dbReference>
<evidence type="ECO:0000256" key="3">
    <source>
        <dbReference type="ARBA" id="ARBA00023157"/>
    </source>
</evidence>
<dbReference type="RefSeq" id="XP_040928080.1">
    <property type="nucleotide sequence ID" value="XM_041072146.2"/>
</dbReference>
<dbReference type="GO" id="GO:0005739">
    <property type="term" value="C:mitochondrion"/>
    <property type="evidence" value="ECO:0007669"/>
    <property type="project" value="UniProtKB-SubCell"/>
</dbReference>
<evidence type="ECO:0000256" key="2">
    <source>
        <dbReference type="ARBA" id="ARBA00023128"/>
    </source>
</evidence>
<evidence type="ECO:0000313" key="4">
    <source>
        <dbReference type="Proteomes" id="UP000515150"/>
    </source>
</evidence>
<dbReference type="Pfam" id="PF02297">
    <property type="entry name" value="COX6B"/>
    <property type="match status" value="1"/>
</dbReference>
<dbReference type="OrthoDB" id="16284at2759"/>
<evidence type="ECO:0000313" key="5">
    <source>
        <dbReference type="RefSeq" id="XP_040928080.1"/>
    </source>
</evidence>
<dbReference type="GO" id="GO:0008535">
    <property type="term" value="P:respiratory chain complex IV assembly"/>
    <property type="evidence" value="ECO:0007669"/>
    <property type="project" value="InterPro"/>
</dbReference>
<name>A0A8M1HHY7_BETSP</name>
<accession>A0A8M1HHY7</accession>
<dbReference type="Proteomes" id="UP000515150">
    <property type="component" value="Chromosome 9"/>
</dbReference>
<organism evidence="4 5">
    <name type="scientific">Betta splendens</name>
    <name type="common">Siamese fighting fish</name>
    <dbReference type="NCBI Taxonomy" id="158456"/>
    <lineage>
        <taxon>Eukaryota</taxon>
        <taxon>Metazoa</taxon>
        <taxon>Chordata</taxon>
        <taxon>Craniata</taxon>
        <taxon>Vertebrata</taxon>
        <taxon>Euteleostomi</taxon>
        <taxon>Actinopterygii</taxon>
        <taxon>Neopterygii</taxon>
        <taxon>Teleostei</taxon>
        <taxon>Neoteleostei</taxon>
        <taxon>Acanthomorphata</taxon>
        <taxon>Anabantaria</taxon>
        <taxon>Anabantiformes</taxon>
        <taxon>Anabantoidei</taxon>
        <taxon>Osphronemidae</taxon>
        <taxon>Betta</taxon>
    </lineage>
</organism>
<sequence>MGILFFASFLPIWQKRSSRETKISILGTGASIVSSQEAMAAPNLAERKVCWAARDQMWKCLDDNDDKAAPCQNFRKELEAKCPAQWVKYFMKRRDFLKYKEKLQTEGFASADGPKETS</sequence>
<dbReference type="PANTHER" id="PTHR46690">
    <property type="entry name" value="CYTOCHROME C OXIDASE ASSEMBLY FACTOR 6 HOMOLOG"/>
    <property type="match status" value="1"/>
</dbReference>
<dbReference type="Gene3D" id="1.10.10.140">
    <property type="entry name" value="Cytochrome c oxidase, subunit VIb"/>
    <property type="match status" value="1"/>
</dbReference>
<dbReference type="AlphaFoldDB" id="A0A8M1HHY7"/>
<dbReference type="GO" id="GO:0042775">
    <property type="term" value="P:mitochondrial ATP synthesis coupled electron transport"/>
    <property type="evidence" value="ECO:0007669"/>
    <property type="project" value="TreeGrafter"/>
</dbReference>